<sequence>MHSRYIAKTQKLVVKYSTKIRSKVTYPYNKYKGKLVNLRTQKKYEAEENQMKNKYLKSNSSKSTTIAPDLGEDKDFKYPNSNIKFSESWILHKYISKILIINNKQMSKKELCEKHCDQNLSSVQLVKEYEISDSMVSDILKKSEYWLSIDSTLLNANKFCEKTCSYPQIEEAMSNWVDQQISRNLTLREAESAPISEISQMRVELQEILQEYELKDIWNCDETALFWHLLSCKTIAHSPVIGKKCFKDNDSKVEDDFEDLQLLINRLPITDLLNMKEYIDIDINLFTEEELLLEEIVNMVKE</sequence>
<evidence type="ECO:0000313" key="2">
    <source>
        <dbReference type="Proteomes" id="UP000265703"/>
    </source>
</evidence>
<dbReference type="AlphaFoldDB" id="A0A397TP76"/>
<reference evidence="1 2" key="1">
    <citation type="submission" date="2018-06" db="EMBL/GenBank/DDBJ databases">
        <title>Comparative genomics reveals the genomic features of Rhizophagus irregularis, R. cerebriforme, R. diaphanum and Gigaspora rosea, and their symbiotic lifestyle signature.</title>
        <authorList>
            <person name="Morin E."/>
            <person name="San Clemente H."/>
            <person name="Chen E.C.H."/>
            <person name="De La Providencia I."/>
            <person name="Hainaut M."/>
            <person name="Kuo A."/>
            <person name="Kohler A."/>
            <person name="Murat C."/>
            <person name="Tang N."/>
            <person name="Roy S."/>
            <person name="Loubradou J."/>
            <person name="Henrissat B."/>
            <person name="Grigoriev I.V."/>
            <person name="Corradi N."/>
            <person name="Roux C."/>
            <person name="Martin F.M."/>
        </authorList>
    </citation>
    <scope>NUCLEOTIDE SEQUENCE [LARGE SCALE GENOMIC DNA]</scope>
    <source>
        <strain evidence="1 2">DAOM 227022</strain>
    </source>
</reference>
<gene>
    <name evidence="1" type="ORF">C1645_813006</name>
</gene>
<dbReference type="STRING" id="658196.A0A397TP76"/>
<dbReference type="EMBL" id="QKYT01000018">
    <property type="protein sequence ID" value="RIA98277.1"/>
    <property type="molecule type" value="Genomic_DNA"/>
</dbReference>
<dbReference type="Gene3D" id="1.10.10.60">
    <property type="entry name" value="Homeodomain-like"/>
    <property type="match status" value="1"/>
</dbReference>
<evidence type="ECO:0008006" key="3">
    <source>
        <dbReference type="Google" id="ProtNLM"/>
    </source>
</evidence>
<dbReference type="Proteomes" id="UP000265703">
    <property type="component" value="Unassembled WGS sequence"/>
</dbReference>
<keyword evidence="2" id="KW-1185">Reference proteome</keyword>
<accession>A0A397TP76</accession>
<comment type="caution">
    <text evidence="1">The sequence shown here is derived from an EMBL/GenBank/DDBJ whole genome shotgun (WGS) entry which is preliminary data.</text>
</comment>
<evidence type="ECO:0000313" key="1">
    <source>
        <dbReference type="EMBL" id="RIA98277.1"/>
    </source>
</evidence>
<proteinExistence type="predicted"/>
<name>A0A397TP76_9GLOM</name>
<dbReference type="OrthoDB" id="2434532at2759"/>
<protein>
    <recommendedName>
        <fullName evidence="3">HTH CENPB-type domain-containing protein</fullName>
    </recommendedName>
</protein>
<organism evidence="1 2">
    <name type="scientific">Glomus cerebriforme</name>
    <dbReference type="NCBI Taxonomy" id="658196"/>
    <lineage>
        <taxon>Eukaryota</taxon>
        <taxon>Fungi</taxon>
        <taxon>Fungi incertae sedis</taxon>
        <taxon>Mucoromycota</taxon>
        <taxon>Glomeromycotina</taxon>
        <taxon>Glomeromycetes</taxon>
        <taxon>Glomerales</taxon>
        <taxon>Glomeraceae</taxon>
        <taxon>Glomus</taxon>
    </lineage>
</organism>